<name>A0A5B7GZ70_PORTR</name>
<dbReference type="EMBL" id="VSRR010019587">
    <property type="protein sequence ID" value="MPC62367.1"/>
    <property type="molecule type" value="Genomic_DNA"/>
</dbReference>
<sequence length="76" mass="8182">MHLGPRCSGLIDTRIDTRRTVLGKIRVFGRLPSEFVSQGVAANSGVPEPCRAPPAALTSAAAAWRKIINARDDGRR</sequence>
<keyword evidence="2" id="KW-1185">Reference proteome</keyword>
<accession>A0A5B7GZ70</accession>
<organism evidence="1 2">
    <name type="scientific">Portunus trituberculatus</name>
    <name type="common">Swimming crab</name>
    <name type="synonym">Neptunus trituberculatus</name>
    <dbReference type="NCBI Taxonomy" id="210409"/>
    <lineage>
        <taxon>Eukaryota</taxon>
        <taxon>Metazoa</taxon>
        <taxon>Ecdysozoa</taxon>
        <taxon>Arthropoda</taxon>
        <taxon>Crustacea</taxon>
        <taxon>Multicrustacea</taxon>
        <taxon>Malacostraca</taxon>
        <taxon>Eumalacostraca</taxon>
        <taxon>Eucarida</taxon>
        <taxon>Decapoda</taxon>
        <taxon>Pleocyemata</taxon>
        <taxon>Brachyura</taxon>
        <taxon>Eubrachyura</taxon>
        <taxon>Portunoidea</taxon>
        <taxon>Portunidae</taxon>
        <taxon>Portuninae</taxon>
        <taxon>Portunus</taxon>
    </lineage>
</organism>
<comment type="caution">
    <text evidence="1">The sequence shown here is derived from an EMBL/GenBank/DDBJ whole genome shotgun (WGS) entry which is preliminary data.</text>
</comment>
<dbReference type="Proteomes" id="UP000324222">
    <property type="component" value="Unassembled WGS sequence"/>
</dbReference>
<gene>
    <name evidence="1" type="ORF">E2C01_056452</name>
</gene>
<dbReference type="AlphaFoldDB" id="A0A5B7GZ70"/>
<proteinExistence type="predicted"/>
<protein>
    <submittedName>
        <fullName evidence="1">Uncharacterized protein</fullName>
    </submittedName>
</protein>
<evidence type="ECO:0000313" key="1">
    <source>
        <dbReference type="EMBL" id="MPC62367.1"/>
    </source>
</evidence>
<reference evidence="1 2" key="1">
    <citation type="submission" date="2019-05" db="EMBL/GenBank/DDBJ databases">
        <title>Another draft genome of Portunus trituberculatus and its Hox gene families provides insights of decapod evolution.</title>
        <authorList>
            <person name="Jeong J.-H."/>
            <person name="Song I."/>
            <person name="Kim S."/>
            <person name="Choi T."/>
            <person name="Kim D."/>
            <person name="Ryu S."/>
            <person name="Kim W."/>
        </authorList>
    </citation>
    <scope>NUCLEOTIDE SEQUENCE [LARGE SCALE GENOMIC DNA]</scope>
    <source>
        <tissue evidence="1">Muscle</tissue>
    </source>
</reference>
<evidence type="ECO:0000313" key="2">
    <source>
        <dbReference type="Proteomes" id="UP000324222"/>
    </source>
</evidence>